<feature type="region of interest" description="Disordered" evidence="1">
    <location>
        <begin position="50"/>
        <end position="72"/>
    </location>
</feature>
<dbReference type="SUPFAM" id="SSF161270">
    <property type="entry name" value="PspA lactotransferrin-binding region"/>
    <property type="match status" value="1"/>
</dbReference>
<dbReference type="GO" id="GO:0032154">
    <property type="term" value="C:cleavage furrow"/>
    <property type="evidence" value="ECO:0007669"/>
    <property type="project" value="TreeGrafter"/>
</dbReference>
<protein>
    <recommendedName>
        <fullName evidence="2">Rab11-FIP3/4 domain-containing protein</fullName>
    </recommendedName>
</protein>
<dbReference type="Proteomes" id="UP000324629">
    <property type="component" value="Unassembled WGS sequence"/>
</dbReference>
<dbReference type="GO" id="GO:0030139">
    <property type="term" value="C:endocytic vesicle"/>
    <property type="evidence" value="ECO:0007669"/>
    <property type="project" value="TreeGrafter"/>
</dbReference>
<dbReference type="GO" id="GO:0055038">
    <property type="term" value="C:recycling endosome membrane"/>
    <property type="evidence" value="ECO:0007669"/>
    <property type="project" value="TreeGrafter"/>
</dbReference>
<evidence type="ECO:0000256" key="1">
    <source>
        <dbReference type="SAM" id="MobiDB-lite"/>
    </source>
</evidence>
<evidence type="ECO:0000313" key="3">
    <source>
        <dbReference type="EMBL" id="KAA3670129.1"/>
    </source>
</evidence>
<dbReference type="GO" id="GO:0030496">
    <property type="term" value="C:midbody"/>
    <property type="evidence" value="ECO:0007669"/>
    <property type="project" value="TreeGrafter"/>
</dbReference>
<keyword evidence="4" id="KW-1185">Reference proteome</keyword>
<comment type="caution">
    <text evidence="3">The sequence shown here is derived from an EMBL/GenBank/DDBJ whole genome shotgun (WGS) entry which is preliminary data.</text>
</comment>
<feature type="compositionally biased region" description="Basic and acidic residues" evidence="1">
    <location>
        <begin position="50"/>
        <end position="61"/>
    </location>
</feature>
<reference evidence="3 4" key="1">
    <citation type="journal article" date="2019" name="Gigascience">
        <title>Whole-genome sequence of the oriental lung fluke Paragonimus westermani.</title>
        <authorList>
            <person name="Oey H."/>
            <person name="Zakrzewski M."/>
            <person name="Narain K."/>
            <person name="Devi K.R."/>
            <person name="Agatsuma T."/>
            <person name="Nawaratna S."/>
            <person name="Gobert G.N."/>
            <person name="Jones M.K."/>
            <person name="Ragan M.A."/>
            <person name="McManus D.P."/>
            <person name="Krause L."/>
        </authorList>
    </citation>
    <scope>NUCLEOTIDE SEQUENCE [LARGE SCALE GENOMIC DNA]</scope>
    <source>
        <strain evidence="3 4">IND2009</strain>
    </source>
</reference>
<dbReference type="Pfam" id="PF25450">
    <property type="entry name" value="Rab11-FIP3"/>
    <property type="match status" value="1"/>
</dbReference>
<evidence type="ECO:0000259" key="2">
    <source>
        <dbReference type="Pfam" id="PF25450"/>
    </source>
</evidence>
<dbReference type="EMBL" id="QNGE01014095">
    <property type="protein sequence ID" value="KAA3670129.1"/>
    <property type="molecule type" value="Genomic_DNA"/>
</dbReference>
<feature type="non-terminal residue" evidence="3">
    <location>
        <position position="110"/>
    </location>
</feature>
<feature type="domain" description="Rab11-FIP3/4" evidence="2">
    <location>
        <begin position="26"/>
        <end position="106"/>
    </location>
</feature>
<proteinExistence type="predicted"/>
<name>A0A5J4N491_9TREM</name>
<dbReference type="AlphaFoldDB" id="A0A5J4N491"/>
<dbReference type="PANTHER" id="PTHR15726:SF7">
    <property type="entry name" value="NUCLEAR FALLOUT, ISOFORM J"/>
    <property type="match status" value="1"/>
</dbReference>
<dbReference type="GO" id="GO:0032456">
    <property type="term" value="P:endocytic recycling"/>
    <property type="evidence" value="ECO:0007669"/>
    <property type="project" value="TreeGrafter"/>
</dbReference>
<feature type="compositionally biased region" description="Polar residues" evidence="1">
    <location>
        <begin position="62"/>
        <end position="72"/>
    </location>
</feature>
<sequence length="110" mass="12920">MRRMEERVEGIQTNQHSGTESRIDLLRDENARLTAQVTILEERLKEAEERAQRNIESERQHSQALVTRTTRDYTNQMETLRTRIHTLETECSELRVECARVKADHQASSL</sequence>
<organism evidence="3 4">
    <name type="scientific">Paragonimus westermani</name>
    <dbReference type="NCBI Taxonomy" id="34504"/>
    <lineage>
        <taxon>Eukaryota</taxon>
        <taxon>Metazoa</taxon>
        <taxon>Spiralia</taxon>
        <taxon>Lophotrochozoa</taxon>
        <taxon>Platyhelminthes</taxon>
        <taxon>Trematoda</taxon>
        <taxon>Digenea</taxon>
        <taxon>Plagiorchiida</taxon>
        <taxon>Troglotremata</taxon>
        <taxon>Troglotrematidae</taxon>
        <taxon>Paragonimus</taxon>
    </lineage>
</organism>
<gene>
    <name evidence="3" type="ORF">DEA37_0001922</name>
</gene>
<feature type="region of interest" description="Disordered" evidence="1">
    <location>
        <begin position="1"/>
        <end position="22"/>
    </location>
</feature>
<accession>A0A5J4N491</accession>
<dbReference type="InterPro" id="IPR057316">
    <property type="entry name" value="Rab11-FIP3/4_dom"/>
</dbReference>
<dbReference type="InterPro" id="IPR051977">
    <property type="entry name" value="Rab11-interacting_regulator"/>
</dbReference>
<dbReference type="PANTHER" id="PTHR15726">
    <property type="entry name" value="RAB11-FAMILY INTERACTING PROTEIN"/>
    <property type="match status" value="1"/>
</dbReference>
<dbReference type="GO" id="GO:0032465">
    <property type="term" value="P:regulation of cytokinesis"/>
    <property type="evidence" value="ECO:0007669"/>
    <property type="project" value="TreeGrafter"/>
</dbReference>
<evidence type="ECO:0000313" key="4">
    <source>
        <dbReference type="Proteomes" id="UP000324629"/>
    </source>
</evidence>